<protein>
    <submittedName>
        <fullName evidence="5">Uncharacterized protein</fullName>
    </submittedName>
</protein>
<evidence type="ECO:0000313" key="5">
    <source>
        <dbReference type="EMBL" id="CAL1528240.1"/>
    </source>
</evidence>
<feature type="domain" description="DUF7959" evidence="4">
    <location>
        <begin position="505"/>
        <end position="603"/>
    </location>
</feature>
<dbReference type="Proteomes" id="UP001497497">
    <property type="component" value="Unassembled WGS sequence"/>
</dbReference>
<dbReference type="PANTHER" id="PTHR36902:SF1">
    <property type="entry name" value="ENRICHED IN SURFACE-LABELED PROTEOME PROTEIN 9"/>
    <property type="match status" value="1"/>
</dbReference>
<feature type="signal peptide" evidence="2">
    <location>
        <begin position="1"/>
        <end position="18"/>
    </location>
</feature>
<dbReference type="PANTHER" id="PTHR36902">
    <property type="entry name" value="ENRICHED IN SURFACE-LABELED PROTEOME PROTEIN 9"/>
    <property type="match status" value="1"/>
</dbReference>
<gene>
    <name evidence="5" type="ORF">GSLYS_00002410001</name>
</gene>
<name>A0AAV2H3S4_LYMST</name>
<evidence type="ECO:0000256" key="2">
    <source>
        <dbReference type="SAM" id="SignalP"/>
    </source>
</evidence>
<keyword evidence="1" id="KW-1133">Transmembrane helix</keyword>
<reference evidence="5 6" key="1">
    <citation type="submission" date="2024-04" db="EMBL/GenBank/DDBJ databases">
        <authorList>
            <consortium name="Genoscope - CEA"/>
            <person name="William W."/>
        </authorList>
    </citation>
    <scope>NUCLEOTIDE SEQUENCE [LARGE SCALE GENOMIC DNA]</scope>
</reference>
<accession>A0AAV2H3S4</accession>
<keyword evidence="1" id="KW-0472">Membrane</keyword>
<keyword evidence="2" id="KW-0732">Signal</keyword>
<organism evidence="5 6">
    <name type="scientific">Lymnaea stagnalis</name>
    <name type="common">Great pond snail</name>
    <name type="synonym">Helix stagnalis</name>
    <dbReference type="NCBI Taxonomy" id="6523"/>
    <lineage>
        <taxon>Eukaryota</taxon>
        <taxon>Metazoa</taxon>
        <taxon>Spiralia</taxon>
        <taxon>Lophotrochozoa</taxon>
        <taxon>Mollusca</taxon>
        <taxon>Gastropoda</taxon>
        <taxon>Heterobranchia</taxon>
        <taxon>Euthyneura</taxon>
        <taxon>Panpulmonata</taxon>
        <taxon>Hygrophila</taxon>
        <taxon>Lymnaeoidea</taxon>
        <taxon>Lymnaeidae</taxon>
        <taxon>Lymnaea</taxon>
    </lineage>
</organism>
<keyword evidence="1" id="KW-0812">Transmembrane</keyword>
<sequence length="663" mass="74178">MPLLFLSFFVAMTTVVSASLSGYGYNADFCSQHIGVIEDDGSTKSPPVFVDDFYVFVEQKLLDNHSVSYIEEYFSQHSGLVHASLNSQDDSINYWVDTNHDEIIIVPQGQLCTDKTYDFVGTDQYTMIGVTIGPHDSLDLNSPEAFFHWGAQGRENISYKGPDVSRGIATIKWWTCEYDEYRDATTFTEWQIVDPTKYRMPAIDSGERTNPVLPISAVVTGVANHFQGNQTYFNYRYDFASFKRIQPDDDNFRIPANTLCLVKPQLDTPLPSMPGYFKFRGEQVVQVSTESQTPNPADMTLTVEEYKKDIGLYIQDVISTPVTVSADNDKSFIKRVDDFNTGLTYELDLESGECQVKVIDGNSVDAINMGNGVVQMKNSDDFFDLDPMSYQFMGLHEHRGIMCKVWTAFFGPDQTSRPRYSLFSWYFADQDWMTSNGFRSPTVMPVALEVTVGDKYTQFNIFEWATDEQEDHLDLSTCFDPKSTMNIEVHFNARYDQFYTPAKLGFRKGLTQSLFKFTNLKSTLRIADLDVQPGDGNIIVARFKLLDKLNITGDVVNITKPVPSAVIHQQMVTSVNAGSFSVNLGGKEKSVIYAKRNSVTVVTPSRYVTSGQGYSPGVMAGVGIGTLVAGLLIGAVLVLSLKKLRIIGNKEDVPLTQLNPAET</sequence>
<feature type="chain" id="PRO_5043864319" evidence="2">
    <location>
        <begin position="19"/>
        <end position="663"/>
    </location>
</feature>
<proteinExistence type="predicted"/>
<dbReference type="Pfam" id="PF25899">
    <property type="entry name" value="DUF7959"/>
    <property type="match status" value="1"/>
</dbReference>
<evidence type="ECO:0000313" key="6">
    <source>
        <dbReference type="Proteomes" id="UP001497497"/>
    </source>
</evidence>
<dbReference type="InterPro" id="IPR058831">
    <property type="entry name" value="LolA-like_dom_2nd"/>
</dbReference>
<comment type="caution">
    <text evidence="5">The sequence shown here is derived from an EMBL/GenBank/DDBJ whole genome shotgun (WGS) entry which is preliminary data.</text>
</comment>
<dbReference type="Pfam" id="PF25898">
    <property type="entry name" value="LolA_2nd_metazoa"/>
    <property type="match status" value="1"/>
</dbReference>
<dbReference type="EMBL" id="CAXITT010000029">
    <property type="protein sequence ID" value="CAL1528240.1"/>
    <property type="molecule type" value="Genomic_DNA"/>
</dbReference>
<keyword evidence="6" id="KW-1185">Reference proteome</keyword>
<dbReference type="AlphaFoldDB" id="A0AAV2H3S4"/>
<evidence type="ECO:0000259" key="3">
    <source>
        <dbReference type="Pfam" id="PF25898"/>
    </source>
</evidence>
<feature type="domain" description="LolA-like" evidence="3">
    <location>
        <begin position="258"/>
        <end position="479"/>
    </location>
</feature>
<evidence type="ECO:0000259" key="4">
    <source>
        <dbReference type="Pfam" id="PF25899"/>
    </source>
</evidence>
<feature type="transmembrane region" description="Helical" evidence="1">
    <location>
        <begin position="618"/>
        <end position="641"/>
    </location>
</feature>
<evidence type="ECO:0000256" key="1">
    <source>
        <dbReference type="SAM" id="Phobius"/>
    </source>
</evidence>
<dbReference type="InterPro" id="IPR058265">
    <property type="entry name" value="DUF7959"/>
</dbReference>